<feature type="transmembrane region" description="Helical" evidence="7">
    <location>
        <begin position="450"/>
        <end position="471"/>
    </location>
</feature>
<dbReference type="AlphaFoldDB" id="A0AB37XFG0"/>
<feature type="compositionally biased region" description="Pro residues" evidence="6">
    <location>
        <begin position="395"/>
        <end position="405"/>
    </location>
</feature>
<feature type="compositionally biased region" description="Low complexity" evidence="6">
    <location>
        <begin position="308"/>
        <end position="360"/>
    </location>
</feature>
<dbReference type="GO" id="GO:0005524">
    <property type="term" value="F:ATP binding"/>
    <property type="evidence" value="ECO:0007669"/>
    <property type="project" value="UniProtKB-UniRule"/>
</dbReference>
<evidence type="ECO:0000256" key="7">
    <source>
        <dbReference type="SAM" id="Phobius"/>
    </source>
</evidence>
<dbReference type="InterPro" id="IPR000719">
    <property type="entry name" value="Prot_kinase_dom"/>
</dbReference>
<dbReference type="PROSITE" id="PS00107">
    <property type="entry name" value="PROTEIN_KINASE_ATP"/>
    <property type="match status" value="1"/>
</dbReference>
<keyword evidence="3 9" id="KW-0418">Kinase</keyword>
<evidence type="ECO:0000256" key="1">
    <source>
        <dbReference type="ARBA" id="ARBA00022679"/>
    </source>
</evidence>
<dbReference type="SMART" id="SM00220">
    <property type="entry name" value="S_TKc"/>
    <property type="match status" value="1"/>
</dbReference>
<protein>
    <submittedName>
        <fullName evidence="9">Serine/threonine protein kinase</fullName>
    </submittedName>
</protein>
<dbReference type="Pfam" id="PF00069">
    <property type="entry name" value="Pkinase"/>
    <property type="match status" value="1"/>
</dbReference>
<proteinExistence type="predicted"/>
<feature type="region of interest" description="Disordered" evidence="6">
    <location>
        <begin position="479"/>
        <end position="532"/>
    </location>
</feature>
<gene>
    <name evidence="9" type="ORF">C0Q91_14795</name>
</gene>
<evidence type="ECO:0000256" key="6">
    <source>
        <dbReference type="SAM" id="MobiDB-lite"/>
    </source>
</evidence>
<dbReference type="InterPro" id="IPR011009">
    <property type="entry name" value="Kinase-like_dom_sf"/>
</dbReference>
<feature type="compositionally biased region" description="Pro residues" evidence="6">
    <location>
        <begin position="429"/>
        <end position="441"/>
    </location>
</feature>
<keyword evidence="7" id="KW-0812">Transmembrane</keyword>
<feature type="compositionally biased region" description="Pro residues" evidence="6">
    <location>
        <begin position="361"/>
        <end position="382"/>
    </location>
</feature>
<feature type="region of interest" description="Disordered" evidence="6">
    <location>
        <begin position="305"/>
        <end position="441"/>
    </location>
</feature>
<evidence type="ECO:0000313" key="10">
    <source>
        <dbReference type="Proteomes" id="UP000292095"/>
    </source>
</evidence>
<dbReference type="PANTHER" id="PTHR43289">
    <property type="entry name" value="MITOGEN-ACTIVATED PROTEIN KINASE KINASE KINASE 20-RELATED"/>
    <property type="match status" value="1"/>
</dbReference>
<reference evidence="9 10" key="1">
    <citation type="submission" date="2017-12" db="EMBL/GenBank/DDBJ databases">
        <title>Population genomics insights into the ecological differentiation and adaptive evolution in streptomycetes.</title>
        <authorList>
            <person name="Li Y."/>
            <person name="Huang Y."/>
        </authorList>
    </citation>
    <scope>NUCLEOTIDE SEQUENCE [LARGE SCALE GENOMIC DNA]</scope>
    <source>
        <strain evidence="9 10">FXJ.2339</strain>
    </source>
</reference>
<evidence type="ECO:0000256" key="5">
    <source>
        <dbReference type="PROSITE-ProRule" id="PRU10141"/>
    </source>
</evidence>
<dbReference type="EMBL" id="PKLK01000017">
    <property type="protein sequence ID" value="RZE39943.1"/>
    <property type="molecule type" value="Genomic_DNA"/>
</dbReference>
<feature type="domain" description="Protein kinase" evidence="8">
    <location>
        <begin position="15"/>
        <end position="285"/>
    </location>
</feature>
<name>A0AB37XFG0_9ACTN</name>
<dbReference type="PROSITE" id="PS50011">
    <property type="entry name" value="PROTEIN_KINASE_DOM"/>
    <property type="match status" value="1"/>
</dbReference>
<feature type="binding site" evidence="5">
    <location>
        <position position="43"/>
    </location>
    <ligand>
        <name>ATP</name>
        <dbReference type="ChEBI" id="CHEBI:30616"/>
    </ligand>
</feature>
<organism evidence="9 10">
    <name type="scientific">Streptomyces albidoflavus</name>
    <dbReference type="NCBI Taxonomy" id="1886"/>
    <lineage>
        <taxon>Bacteria</taxon>
        <taxon>Bacillati</taxon>
        <taxon>Actinomycetota</taxon>
        <taxon>Actinomycetes</taxon>
        <taxon>Kitasatosporales</taxon>
        <taxon>Streptomycetaceae</taxon>
        <taxon>Streptomyces</taxon>
        <taxon>Streptomyces albidoflavus group</taxon>
    </lineage>
</organism>
<dbReference type="Gene3D" id="1.10.510.10">
    <property type="entry name" value="Transferase(Phosphotransferase) domain 1"/>
    <property type="match status" value="1"/>
</dbReference>
<dbReference type="SUPFAM" id="SSF56112">
    <property type="entry name" value="Protein kinase-like (PK-like)"/>
    <property type="match status" value="1"/>
</dbReference>
<keyword evidence="7" id="KW-0472">Membrane</keyword>
<dbReference type="CDD" id="cd14014">
    <property type="entry name" value="STKc_PknB_like"/>
    <property type="match status" value="1"/>
</dbReference>
<keyword evidence="7" id="KW-1133">Transmembrane helix</keyword>
<evidence type="ECO:0000256" key="2">
    <source>
        <dbReference type="ARBA" id="ARBA00022741"/>
    </source>
</evidence>
<dbReference type="PANTHER" id="PTHR43289:SF34">
    <property type="entry name" value="SERINE_THREONINE-PROTEIN KINASE YBDM-RELATED"/>
    <property type="match status" value="1"/>
</dbReference>
<keyword evidence="9" id="KW-0723">Serine/threonine-protein kinase</keyword>
<dbReference type="RefSeq" id="WP_109504602.1">
    <property type="nucleotide sequence ID" value="NZ_JBEPDS010000031.1"/>
</dbReference>
<dbReference type="GO" id="GO:0004674">
    <property type="term" value="F:protein serine/threonine kinase activity"/>
    <property type="evidence" value="ECO:0007669"/>
    <property type="project" value="UniProtKB-KW"/>
</dbReference>
<evidence type="ECO:0000256" key="4">
    <source>
        <dbReference type="ARBA" id="ARBA00022840"/>
    </source>
</evidence>
<evidence type="ECO:0000256" key="3">
    <source>
        <dbReference type="ARBA" id="ARBA00022777"/>
    </source>
</evidence>
<evidence type="ECO:0000313" key="9">
    <source>
        <dbReference type="EMBL" id="RZE39943.1"/>
    </source>
</evidence>
<dbReference type="InterPro" id="IPR017441">
    <property type="entry name" value="Protein_kinase_ATP_BS"/>
</dbReference>
<keyword evidence="1" id="KW-0808">Transferase</keyword>
<dbReference type="Proteomes" id="UP000292095">
    <property type="component" value="Unassembled WGS sequence"/>
</dbReference>
<evidence type="ECO:0000259" key="8">
    <source>
        <dbReference type="PROSITE" id="PS50011"/>
    </source>
</evidence>
<sequence length="640" mass="65261">MEQLGPGDPQHIGAYRLQARLGAGGMGQVYLARSARGRTVAVKLVRRELAEQAEFRDRFRKEVAAARRVGGAWTAPVLDADTEAEVPWLATGYVAGPSLQSVVASHHGPLPERSVRILGAGLAHALKDIHAAGLIHRDLKPSNVLLTIDGPRVIDFGIARALETTAEAALTRTGAVVGSPGFMAPEQVRGDRVTPAADVFCLGSVLTYAATGALPFGTAGSGVHALMYRIAQEPPNLADVPENLQDLIGACLAKNPEDRPTLDRLLTLTGADDTVSDGKALDPWLPGGLVAQLGRHAVRLLDREDPENSPAAEATPAEPAASAQAEAPGTPAAEPGTSSTPATLATPPAPAPASAEAAAPAPAPESTPAPPDPGTPGTPPPGGVNHLPTVVVGTTPPPPPQPHATPPHAYGRPHPAYGYPQPHQHPGLAPTPPYGPAPLPAPARDRAPTVLLLVVALIVALGAGAGVYAFLNGSDGDDLANDPKQPSPTASADPGGSGTPSGDATPAEGTPSGDDDDADEGEGDTVPAAFLGTWTTTIGTADERRLVLRQGEVGDTVLSLTATGPIQGSASAYRCVFQAELTEVPNSRGPVRVGPSRVVVGEPMTSCSSGESTTLTLHGDGRLTRVNDATGESLTYTKAG</sequence>
<keyword evidence="2 5" id="KW-0547">Nucleotide-binding</keyword>
<keyword evidence="4 5" id="KW-0067">ATP-binding</keyword>
<feature type="compositionally biased region" description="Acidic residues" evidence="6">
    <location>
        <begin position="513"/>
        <end position="523"/>
    </location>
</feature>
<comment type="caution">
    <text evidence="9">The sequence shown here is derived from an EMBL/GenBank/DDBJ whole genome shotgun (WGS) entry which is preliminary data.</text>
</comment>
<dbReference type="InterPro" id="IPR008271">
    <property type="entry name" value="Ser/Thr_kinase_AS"/>
</dbReference>
<dbReference type="Gene3D" id="3.30.200.20">
    <property type="entry name" value="Phosphorylase Kinase, domain 1"/>
    <property type="match status" value="1"/>
</dbReference>
<accession>A0AB37XFG0</accession>
<dbReference type="PROSITE" id="PS00108">
    <property type="entry name" value="PROTEIN_KINASE_ST"/>
    <property type="match status" value="1"/>
</dbReference>